<dbReference type="InterPro" id="IPR000859">
    <property type="entry name" value="CUB_dom"/>
</dbReference>
<accession>A0AAE1KMJ8</accession>
<dbReference type="Pfam" id="PF26080">
    <property type="entry name" value="CUB_animal"/>
    <property type="match status" value="1"/>
</dbReference>
<feature type="region of interest" description="Disordered" evidence="3">
    <location>
        <begin position="42"/>
        <end position="73"/>
    </location>
</feature>
<keyword evidence="1 2" id="KW-1015">Disulfide bond</keyword>
<feature type="chain" id="PRO_5042195991" description="CUB domain-containing protein" evidence="4">
    <location>
        <begin position="25"/>
        <end position="405"/>
    </location>
</feature>
<dbReference type="Gene3D" id="2.60.120.290">
    <property type="entry name" value="Spermadhesin, CUB domain"/>
    <property type="match status" value="1"/>
</dbReference>
<evidence type="ECO:0000313" key="6">
    <source>
        <dbReference type="EMBL" id="KAK3879516.1"/>
    </source>
</evidence>
<sequence>MRVCCGGSLIAWLVLVSCCTLQDSLVVGESHPNIKTSYNVSGDGVGNAETRSGARESGTSPVGHLPSHTLNTTTLPPRDDKFLSIFTLVRFPNVVCSVGSTSGTCLTPHDCTRFAGTQLGSCADNFGVCCYIEVSCGGTSSTNGTHLVSPGYPATYTNALTCTITFTRTPEHTCQLRLDFLEFESFPPDQYGKCVEDQMKVKGEPKFQYLCGTSPPDWHFYLDVAGKPNPTVFTFLTTSSTFVRKFKIRISTIPCHQRIPGGCGQYFTSTTGTIQSFNYGGFYLAGVDYAICFRKEKDMCTTTLKVQGPSFVACPNDLYRLPVGQMAATSALSALNPLSLYCQLNTQVTVLLPLAMIQSPLTTLTNGPLVIWHRTDPSDNFPNYRSAAACPTCAGFHQTFTHNHC</sequence>
<dbReference type="PROSITE" id="PS51257">
    <property type="entry name" value="PROKAR_LIPOPROTEIN"/>
    <property type="match status" value="1"/>
</dbReference>
<dbReference type="AlphaFoldDB" id="A0AAE1KMJ8"/>
<dbReference type="PROSITE" id="PS01180">
    <property type="entry name" value="CUB"/>
    <property type="match status" value="1"/>
</dbReference>
<dbReference type="SUPFAM" id="SSF49854">
    <property type="entry name" value="Spermadhesin, CUB domain"/>
    <property type="match status" value="1"/>
</dbReference>
<feature type="signal peptide" evidence="4">
    <location>
        <begin position="1"/>
        <end position="24"/>
    </location>
</feature>
<dbReference type="EMBL" id="JAWQEG010001435">
    <property type="protein sequence ID" value="KAK3879516.1"/>
    <property type="molecule type" value="Genomic_DNA"/>
</dbReference>
<protein>
    <recommendedName>
        <fullName evidence="5">CUB domain-containing protein</fullName>
    </recommendedName>
</protein>
<evidence type="ECO:0000256" key="4">
    <source>
        <dbReference type="SAM" id="SignalP"/>
    </source>
</evidence>
<evidence type="ECO:0000313" key="7">
    <source>
        <dbReference type="Proteomes" id="UP001286313"/>
    </source>
</evidence>
<name>A0AAE1KMJ8_PETCI</name>
<organism evidence="6 7">
    <name type="scientific">Petrolisthes cinctipes</name>
    <name type="common">Flat porcelain crab</name>
    <dbReference type="NCBI Taxonomy" id="88211"/>
    <lineage>
        <taxon>Eukaryota</taxon>
        <taxon>Metazoa</taxon>
        <taxon>Ecdysozoa</taxon>
        <taxon>Arthropoda</taxon>
        <taxon>Crustacea</taxon>
        <taxon>Multicrustacea</taxon>
        <taxon>Malacostraca</taxon>
        <taxon>Eumalacostraca</taxon>
        <taxon>Eucarida</taxon>
        <taxon>Decapoda</taxon>
        <taxon>Pleocyemata</taxon>
        <taxon>Anomura</taxon>
        <taxon>Galatheoidea</taxon>
        <taxon>Porcellanidae</taxon>
        <taxon>Petrolisthes</taxon>
    </lineage>
</organism>
<keyword evidence="4" id="KW-0732">Signal</keyword>
<gene>
    <name evidence="6" type="ORF">Pcinc_015926</name>
</gene>
<proteinExistence type="predicted"/>
<dbReference type="InterPro" id="IPR058698">
    <property type="entry name" value="CUB_metazoa"/>
</dbReference>
<dbReference type="InterPro" id="IPR035914">
    <property type="entry name" value="Sperma_CUB_dom_sf"/>
</dbReference>
<evidence type="ECO:0000256" key="1">
    <source>
        <dbReference type="ARBA" id="ARBA00023157"/>
    </source>
</evidence>
<evidence type="ECO:0000259" key="5">
    <source>
        <dbReference type="PROSITE" id="PS01180"/>
    </source>
</evidence>
<dbReference type="PANTHER" id="PTHR33236">
    <property type="entry name" value="INTRAFLAGELLAR TRANSPORT PROTEIN 122 FAMILY PROTEIN-RELATED"/>
    <property type="match status" value="1"/>
</dbReference>
<comment type="caution">
    <text evidence="2">Lacks conserved residue(s) required for the propagation of feature annotation.</text>
</comment>
<reference evidence="6" key="1">
    <citation type="submission" date="2023-10" db="EMBL/GenBank/DDBJ databases">
        <title>Genome assemblies of two species of porcelain crab, Petrolisthes cinctipes and Petrolisthes manimaculis (Anomura: Porcellanidae).</title>
        <authorList>
            <person name="Angst P."/>
        </authorList>
    </citation>
    <scope>NUCLEOTIDE SEQUENCE</scope>
    <source>
        <strain evidence="6">PB745_01</strain>
        <tissue evidence="6">Gill</tissue>
    </source>
</reference>
<comment type="caution">
    <text evidence="6">The sequence shown here is derived from an EMBL/GenBank/DDBJ whole genome shotgun (WGS) entry which is preliminary data.</text>
</comment>
<dbReference type="Proteomes" id="UP001286313">
    <property type="component" value="Unassembled WGS sequence"/>
</dbReference>
<keyword evidence="7" id="KW-1185">Reference proteome</keyword>
<dbReference type="Pfam" id="PF00431">
    <property type="entry name" value="CUB"/>
    <property type="match status" value="1"/>
</dbReference>
<dbReference type="PANTHER" id="PTHR33236:SF5">
    <property type="entry name" value="CUB DOMAIN-CONTAINING PROTEIN"/>
    <property type="match status" value="1"/>
</dbReference>
<feature type="disulfide bond" evidence="2">
    <location>
        <begin position="194"/>
        <end position="211"/>
    </location>
</feature>
<evidence type="ECO:0000256" key="2">
    <source>
        <dbReference type="PROSITE-ProRule" id="PRU00059"/>
    </source>
</evidence>
<feature type="domain" description="CUB" evidence="5">
    <location>
        <begin position="136"/>
        <end position="253"/>
    </location>
</feature>
<evidence type="ECO:0000256" key="3">
    <source>
        <dbReference type="SAM" id="MobiDB-lite"/>
    </source>
</evidence>